<name>A0AAF0DP35_9BASI</name>
<accession>A0AAF0DP35</accession>
<reference evidence="3" key="1">
    <citation type="submission" date="2023-03" db="EMBL/GenBank/DDBJ databases">
        <title>Mating type loci evolution in Malassezia.</title>
        <authorList>
            <person name="Coelho M.A."/>
        </authorList>
    </citation>
    <scope>NUCLEOTIDE SEQUENCE</scope>
    <source>
        <strain evidence="3">CBS 14135</strain>
    </source>
</reference>
<dbReference type="NCBIfam" id="TIGR00756">
    <property type="entry name" value="PPR"/>
    <property type="match status" value="1"/>
</dbReference>
<gene>
    <name evidence="3" type="ORF">MBRA1_000029</name>
</gene>
<dbReference type="Gene3D" id="1.25.40.10">
    <property type="entry name" value="Tetratricopeptide repeat domain"/>
    <property type="match status" value="1"/>
</dbReference>
<feature type="compositionally biased region" description="Low complexity" evidence="2">
    <location>
        <begin position="9"/>
        <end position="19"/>
    </location>
</feature>
<dbReference type="EMBL" id="CP119951">
    <property type="protein sequence ID" value="WFC93409.1"/>
    <property type="molecule type" value="Genomic_DNA"/>
</dbReference>
<dbReference type="Pfam" id="PF13041">
    <property type="entry name" value="PPR_2"/>
    <property type="match status" value="1"/>
</dbReference>
<feature type="region of interest" description="Disordered" evidence="2">
    <location>
        <begin position="9"/>
        <end position="36"/>
    </location>
</feature>
<dbReference type="InterPro" id="IPR011990">
    <property type="entry name" value="TPR-like_helical_dom_sf"/>
</dbReference>
<sequence length="479" mass="53217">MLLPRVAVRRFATGPARTPRAPPPPNPRASKHAAPPRNVVNFRNMQRRRGGDFRTDIRVASKRPPTPSLREHLFRTSHEVAELARGGIPERAFHEAHAHLQTRMDEWRRLARTIRTHDTTAEHIHPQLAAAAWNQVIDLAVRAGMPSAAWRTYCEMKRAQVRPTARTYAGYFAALTAAVRTHRIDVTTSSAWLAHLPKLYAGLEQLYQQAAQAAPATPTPDIAWLGTPTEDATGARGRPAVAASKSRVLYELQKDPHAIVAAYSAYISLLCALGRPDDALRVWNDVCPDPYPGRRTTQSTPHLPRSLFATAPTYTALVRDLGRCRMPLAAKQAAIRDIWTRWQFDLLATTRTEPHATPLLDAMAVKTLVWTLAIGSPRDAVQTISALLGTYCGVKFAHTPKAIHYSVPSAWHPVPIATPEMLIDILAFYDKHGQYTRVLDCYEHAEHTQHTPGAVRPDTVPDAVAYVDQARKHIAKQSP</sequence>
<organism evidence="3 4">
    <name type="scientific">Malassezia brasiliensis</name>
    <dbReference type="NCBI Taxonomy" id="1821822"/>
    <lineage>
        <taxon>Eukaryota</taxon>
        <taxon>Fungi</taxon>
        <taxon>Dikarya</taxon>
        <taxon>Basidiomycota</taxon>
        <taxon>Ustilaginomycotina</taxon>
        <taxon>Malasseziomycetes</taxon>
        <taxon>Malasseziales</taxon>
        <taxon>Malasseziaceae</taxon>
        <taxon>Malassezia</taxon>
    </lineage>
</organism>
<evidence type="ECO:0000313" key="3">
    <source>
        <dbReference type="EMBL" id="WFC93409.1"/>
    </source>
</evidence>
<proteinExistence type="predicted"/>
<evidence type="ECO:0000256" key="1">
    <source>
        <dbReference type="PROSITE-ProRule" id="PRU00708"/>
    </source>
</evidence>
<dbReference type="Pfam" id="PF01535">
    <property type="entry name" value="PPR"/>
    <property type="match status" value="1"/>
</dbReference>
<evidence type="ECO:0000256" key="2">
    <source>
        <dbReference type="SAM" id="MobiDB-lite"/>
    </source>
</evidence>
<keyword evidence="4" id="KW-1185">Reference proteome</keyword>
<protein>
    <submittedName>
        <fullName evidence="3">Uncharacterized protein</fullName>
    </submittedName>
</protein>
<dbReference type="InterPro" id="IPR002885">
    <property type="entry name" value="PPR_rpt"/>
</dbReference>
<dbReference type="Proteomes" id="UP001216638">
    <property type="component" value="Chromosome 1"/>
</dbReference>
<dbReference type="PROSITE" id="PS51375">
    <property type="entry name" value="PPR"/>
    <property type="match status" value="1"/>
</dbReference>
<feature type="repeat" description="PPR" evidence="1">
    <location>
        <begin position="129"/>
        <end position="163"/>
    </location>
</feature>
<dbReference type="AlphaFoldDB" id="A0AAF0DP35"/>
<evidence type="ECO:0000313" key="4">
    <source>
        <dbReference type="Proteomes" id="UP001216638"/>
    </source>
</evidence>